<keyword evidence="3" id="KW-0804">Transcription</keyword>
<dbReference type="InterPro" id="IPR036390">
    <property type="entry name" value="WH_DNA-bd_sf"/>
</dbReference>
<dbReference type="RefSeq" id="WP_253754085.1">
    <property type="nucleotide sequence ID" value="NZ_JAMZDZ010000001.1"/>
</dbReference>
<dbReference type="InterPro" id="IPR000524">
    <property type="entry name" value="Tscrpt_reg_HTH_GntR"/>
</dbReference>
<reference evidence="7" key="1">
    <citation type="journal article" date="2019" name="Int. J. Syst. Evol. Microbiol.">
        <title>The Global Catalogue of Microorganisms (GCM) 10K type strain sequencing project: providing services to taxonomists for standard genome sequencing and annotation.</title>
        <authorList>
            <consortium name="The Broad Institute Genomics Platform"/>
            <consortium name="The Broad Institute Genome Sequencing Center for Infectious Disease"/>
            <person name="Wu L."/>
            <person name="Ma J."/>
        </authorList>
    </citation>
    <scope>NUCLEOTIDE SEQUENCE [LARGE SCALE GENOMIC DNA]</scope>
    <source>
        <strain evidence="7">CGMCC 4.7289</strain>
    </source>
</reference>
<dbReference type="SUPFAM" id="SSF46785">
    <property type="entry name" value="Winged helix' DNA-binding domain"/>
    <property type="match status" value="1"/>
</dbReference>
<feature type="domain" description="HTH gntR-type" evidence="5">
    <location>
        <begin position="1"/>
        <end position="63"/>
    </location>
</feature>
<evidence type="ECO:0000256" key="4">
    <source>
        <dbReference type="SAM" id="MobiDB-lite"/>
    </source>
</evidence>
<evidence type="ECO:0000256" key="2">
    <source>
        <dbReference type="ARBA" id="ARBA00023125"/>
    </source>
</evidence>
<gene>
    <name evidence="6" type="ORF">ACFOZ4_00270</name>
</gene>
<dbReference type="PANTHER" id="PTHR44846:SF17">
    <property type="entry name" value="GNTR-FAMILY TRANSCRIPTIONAL REGULATOR"/>
    <property type="match status" value="1"/>
</dbReference>
<protein>
    <submittedName>
        <fullName evidence="6">Winged helix-turn-helix domain-containing protein</fullName>
    </submittedName>
</protein>
<dbReference type="Gene3D" id="1.10.10.10">
    <property type="entry name" value="Winged helix-like DNA-binding domain superfamily/Winged helix DNA-binding domain"/>
    <property type="match status" value="1"/>
</dbReference>
<keyword evidence="2" id="KW-0238">DNA-binding</keyword>
<name>A0ABV8LFQ2_9ACTN</name>
<dbReference type="EMBL" id="JBHSAY010000001">
    <property type="protein sequence ID" value="MFC4129048.1"/>
    <property type="molecule type" value="Genomic_DNA"/>
</dbReference>
<dbReference type="CDD" id="cd07377">
    <property type="entry name" value="WHTH_GntR"/>
    <property type="match status" value="1"/>
</dbReference>
<evidence type="ECO:0000313" key="7">
    <source>
        <dbReference type="Proteomes" id="UP001595816"/>
    </source>
</evidence>
<proteinExistence type="predicted"/>
<evidence type="ECO:0000256" key="3">
    <source>
        <dbReference type="ARBA" id="ARBA00023163"/>
    </source>
</evidence>
<comment type="caution">
    <text evidence="6">The sequence shown here is derived from an EMBL/GenBank/DDBJ whole genome shotgun (WGS) entry which is preliminary data.</text>
</comment>
<keyword evidence="1" id="KW-0805">Transcription regulation</keyword>
<evidence type="ECO:0000313" key="6">
    <source>
        <dbReference type="EMBL" id="MFC4129048.1"/>
    </source>
</evidence>
<dbReference type="SMART" id="SM00345">
    <property type="entry name" value="HTH_GNTR"/>
    <property type="match status" value="1"/>
</dbReference>
<feature type="compositionally biased region" description="Polar residues" evidence="4">
    <location>
        <begin position="1"/>
        <end position="13"/>
    </location>
</feature>
<organism evidence="6 7">
    <name type="scientific">Hamadaea flava</name>
    <dbReference type="NCBI Taxonomy" id="1742688"/>
    <lineage>
        <taxon>Bacteria</taxon>
        <taxon>Bacillati</taxon>
        <taxon>Actinomycetota</taxon>
        <taxon>Actinomycetes</taxon>
        <taxon>Micromonosporales</taxon>
        <taxon>Micromonosporaceae</taxon>
        <taxon>Hamadaea</taxon>
    </lineage>
</organism>
<keyword evidence="7" id="KW-1185">Reference proteome</keyword>
<dbReference type="InterPro" id="IPR050679">
    <property type="entry name" value="Bact_HTH_transcr_reg"/>
</dbReference>
<dbReference type="Pfam" id="PF00392">
    <property type="entry name" value="GntR"/>
    <property type="match status" value="1"/>
</dbReference>
<feature type="region of interest" description="Disordered" evidence="4">
    <location>
        <begin position="1"/>
        <end position="22"/>
    </location>
</feature>
<accession>A0ABV8LFQ2</accession>
<sequence>MINDLTGQITSGQLKPGDQLPTNNQLRKQYGVSITVVRAALQWLKARGLIEGVHGVGVFVTNIPEEPPSSG</sequence>
<evidence type="ECO:0000259" key="5">
    <source>
        <dbReference type="PROSITE" id="PS50949"/>
    </source>
</evidence>
<dbReference type="PANTHER" id="PTHR44846">
    <property type="entry name" value="MANNOSYL-D-GLYCERATE TRANSPORT/METABOLISM SYSTEM REPRESSOR MNGR-RELATED"/>
    <property type="match status" value="1"/>
</dbReference>
<dbReference type="PROSITE" id="PS50949">
    <property type="entry name" value="HTH_GNTR"/>
    <property type="match status" value="1"/>
</dbReference>
<evidence type="ECO:0000256" key="1">
    <source>
        <dbReference type="ARBA" id="ARBA00023015"/>
    </source>
</evidence>
<dbReference type="InterPro" id="IPR036388">
    <property type="entry name" value="WH-like_DNA-bd_sf"/>
</dbReference>
<dbReference type="Proteomes" id="UP001595816">
    <property type="component" value="Unassembled WGS sequence"/>
</dbReference>